<dbReference type="Pfam" id="PF00535">
    <property type="entry name" value="Glycos_transf_2"/>
    <property type="match status" value="1"/>
</dbReference>
<evidence type="ECO:0000259" key="10">
    <source>
        <dbReference type="Pfam" id="PF00535"/>
    </source>
</evidence>
<evidence type="ECO:0000256" key="4">
    <source>
        <dbReference type="ARBA" id="ARBA00022679"/>
    </source>
</evidence>
<dbReference type="InterPro" id="IPR029044">
    <property type="entry name" value="Nucleotide-diphossugar_trans"/>
</dbReference>
<dbReference type="GO" id="GO:0016757">
    <property type="term" value="F:glycosyltransferase activity"/>
    <property type="evidence" value="ECO:0007669"/>
    <property type="project" value="UniProtKB-KW"/>
</dbReference>
<feature type="transmembrane region" description="Helical" evidence="9">
    <location>
        <begin position="223"/>
        <end position="250"/>
    </location>
</feature>
<keyword evidence="5 9" id="KW-0812">Transmembrane</keyword>
<gene>
    <name evidence="11" type="ORF">FC51_GL002249</name>
</gene>
<dbReference type="Proteomes" id="UP000051957">
    <property type="component" value="Unassembled WGS sequence"/>
</dbReference>
<evidence type="ECO:0000256" key="7">
    <source>
        <dbReference type="ARBA" id="ARBA00023136"/>
    </source>
</evidence>
<dbReference type="RefSeq" id="WP_057910837.1">
    <property type="nucleotide sequence ID" value="NZ_AZGK01000007.1"/>
</dbReference>
<protein>
    <submittedName>
        <fullName evidence="11">Family 2 glycosyl transferase</fullName>
    </submittedName>
</protein>
<evidence type="ECO:0000256" key="6">
    <source>
        <dbReference type="ARBA" id="ARBA00022989"/>
    </source>
</evidence>
<keyword evidence="7 9" id="KW-0472">Membrane</keyword>
<evidence type="ECO:0000256" key="2">
    <source>
        <dbReference type="ARBA" id="ARBA00022475"/>
    </source>
</evidence>
<evidence type="ECO:0000313" key="11">
    <source>
        <dbReference type="EMBL" id="KRM46418.1"/>
    </source>
</evidence>
<dbReference type="EMBL" id="AZGK01000007">
    <property type="protein sequence ID" value="KRM46418.1"/>
    <property type="molecule type" value="Genomic_DNA"/>
</dbReference>
<keyword evidence="2" id="KW-1003">Cell membrane</keyword>
<reference evidence="11 12" key="1">
    <citation type="journal article" date="2015" name="Genome Announc.">
        <title>Expanding the biotechnology potential of lactobacilli through comparative genomics of 213 strains and associated genera.</title>
        <authorList>
            <person name="Sun Z."/>
            <person name="Harris H.M."/>
            <person name="McCann A."/>
            <person name="Guo C."/>
            <person name="Argimon S."/>
            <person name="Zhang W."/>
            <person name="Yang X."/>
            <person name="Jeffery I.B."/>
            <person name="Cooney J.C."/>
            <person name="Kagawa T.F."/>
            <person name="Liu W."/>
            <person name="Song Y."/>
            <person name="Salvetti E."/>
            <person name="Wrobel A."/>
            <person name="Rasinkangas P."/>
            <person name="Parkhill J."/>
            <person name="Rea M.C."/>
            <person name="O'Sullivan O."/>
            <person name="Ritari J."/>
            <person name="Douillard F.P."/>
            <person name="Paul Ross R."/>
            <person name="Yang R."/>
            <person name="Briner A.E."/>
            <person name="Felis G.E."/>
            <person name="de Vos W.M."/>
            <person name="Barrangou R."/>
            <person name="Klaenhammer T.R."/>
            <person name="Caufield P.W."/>
            <person name="Cui Y."/>
            <person name="Zhang H."/>
            <person name="O'Toole P.W."/>
        </authorList>
    </citation>
    <scope>NUCLEOTIDE SEQUENCE [LARGE SCALE GENOMIC DNA]</scope>
    <source>
        <strain evidence="11 12">DSM 5707</strain>
    </source>
</reference>
<dbReference type="CDD" id="cd04187">
    <property type="entry name" value="DPM1_like_bac"/>
    <property type="match status" value="1"/>
</dbReference>
<feature type="transmembrane region" description="Helical" evidence="9">
    <location>
        <begin position="262"/>
        <end position="286"/>
    </location>
</feature>
<comment type="caution">
    <text evidence="11">The sequence shown here is derived from an EMBL/GenBank/DDBJ whole genome shotgun (WGS) entry which is preliminary data.</text>
</comment>
<evidence type="ECO:0000256" key="3">
    <source>
        <dbReference type="ARBA" id="ARBA00022676"/>
    </source>
</evidence>
<proteinExistence type="inferred from homology"/>
<accession>A0A0R1YVY9</accession>
<evidence type="ECO:0000313" key="12">
    <source>
        <dbReference type="Proteomes" id="UP000051957"/>
    </source>
</evidence>
<dbReference type="PANTHER" id="PTHR48090:SF1">
    <property type="entry name" value="PROPHAGE BACTOPRENOL GLUCOSYL TRANSFERASE HOMOLOG"/>
    <property type="match status" value="1"/>
</dbReference>
<organism evidence="11 12">
    <name type="scientific">Lentilactobacillus parabuchneri DSM 5707 = NBRC 107865</name>
    <dbReference type="NCBI Taxonomy" id="1423784"/>
    <lineage>
        <taxon>Bacteria</taxon>
        <taxon>Bacillati</taxon>
        <taxon>Bacillota</taxon>
        <taxon>Bacilli</taxon>
        <taxon>Lactobacillales</taxon>
        <taxon>Lactobacillaceae</taxon>
        <taxon>Lentilactobacillus</taxon>
    </lineage>
</organism>
<evidence type="ECO:0000256" key="8">
    <source>
        <dbReference type="ARBA" id="ARBA00038152"/>
    </source>
</evidence>
<dbReference type="SUPFAM" id="SSF53448">
    <property type="entry name" value="Nucleotide-diphospho-sugar transferases"/>
    <property type="match status" value="1"/>
</dbReference>
<comment type="similarity">
    <text evidence="8">Belongs to the glycosyltransferase 2 family. GtrB subfamily.</text>
</comment>
<evidence type="ECO:0000256" key="5">
    <source>
        <dbReference type="ARBA" id="ARBA00022692"/>
    </source>
</evidence>
<keyword evidence="4 11" id="KW-0808">Transferase</keyword>
<dbReference type="GO" id="GO:0005886">
    <property type="term" value="C:plasma membrane"/>
    <property type="evidence" value="ECO:0007669"/>
    <property type="project" value="UniProtKB-SubCell"/>
</dbReference>
<dbReference type="GeneID" id="69802082"/>
<sequence>MTNKDELISIVLPVFNEEDGITSTIDTLEKFISNQPQNFELIFVDDGSKDKSADLIQQQQAQYSNIKLVQFSRNFGHQLAITAGIRYTNGDAVVVMDADLQDPPEVIVDMIKKWHDGYDVVYGKRISRDGESLFKKITAAAFYRTLKHITSVHIPVDTGDFRLMDVKVVNQLKRMNEPDPFVRGMVSWVGFKQTDVTYERQERVAGTTKYPLRKMIRLAMDGITSFSSFPLQIANWVGSFSIIFGIGYLITSLLTTMNTIRFAVFAVFLMVGITLLAVGTIGSYLYRIFDASRRRPLYIVANTSGFRSQETDHPKTYYQTTIRGRAFQ</sequence>
<dbReference type="PATRIC" id="fig|1423784.4.peg.2292"/>
<feature type="domain" description="Glycosyltransferase 2-like" evidence="10">
    <location>
        <begin position="9"/>
        <end position="171"/>
    </location>
</feature>
<evidence type="ECO:0000256" key="1">
    <source>
        <dbReference type="ARBA" id="ARBA00004651"/>
    </source>
</evidence>
<comment type="subcellular location">
    <subcellularLocation>
        <location evidence="1">Cell membrane</location>
        <topology evidence="1">Multi-pass membrane protein</topology>
    </subcellularLocation>
</comment>
<dbReference type="Gene3D" id="3.90.550.10">
    <property type="entry name" value="Spore Coat Polysaccharide Biosynthesis Protein SpsA, Chain A"/>
    <property type="match status" value="1"/>
</dbReference>
<dbReference type="InterPro" id="IPR050256">
    <property type="entry name" value="Glycosyltransferase_2"/>
</dbReference>
<keyword evidence="6 9" id="KW-1133">Transmembrane helix</keyword>
<dbReference type="PANTHER" id="PTHR48090">
    <property type="entry name" value="UNDECAPRENYL-PHOSPHATE 4-DEOXY-4-FORMAMIDO-L-ARABINOSE TRANSFERASE-RELATED"/>
    <property type="match status" value="1"/>
</dbReference>
<dbReference type="AlphaFoldDB" id="A0A0R1YVY9"/>
<dbReference type="FunFam" id="3.90.550.10:FF:000079">
    <property type="entry name" value="Probable glycosyl transferase"/>
    <property type="match status" value="1"/>
</dbReference>
<keyword evidence="3" id="KW-0328">Glycosyltransferase</keyword>
<evidence type="ECO:0000256" key="9">
    <source>
        <dbReference type="SAM" id="Phobius"/>
    </source>
</evidence>
<name>A0A0R1YVY9_9LACO</name>
<dbReference type="InterPro" id="IPR001173">
    <property type="entry name" value="Glyco_trans_2-like"/>
</dbReference>